<evidence type="ECO:0000313" key="1">
    <source>
        <dbReference type="EMBL" id="QPG59553.1"/>
    </source>
</evidence>
<dbReference type="EMBL" id="CP045503">
    <property type="protein sequence ID" value="QPG59553.1"/>
    <property type="molecule type" value="Genomic_DNA"/>
</dbReference>
<keyword evidence="2" id="KW-1185">Reference proteome</keyword>
<proteinExistence type="predicted"/>
<name>A0ABX6VAK7_9GAMM</name>
<reference evidence="1" key="1">
    <citation type="submission" date="2021-07" db="EMBL/GenBank/DDBJ databases">
        <title>Shewanella sp. YLB-07 whole genome sequence.</title>
        <authorList>
            <person name="Yu L."/>
        </authorList>
    </citation>
    <scope>NUCLEOTIDE SEQUENCE</scope>
    <source>
        <strain evidence="1">YLB-08</strain>
    </source>
</reference>
<sequence length="72" mass="7882">MTMITLALTATASAVEGQGNYGFTASTNQDEIFLDKCRICRSALEKADVDTLTSFVNPDFLAKIAKALKMRY</sequence>
<gene>
    <name evidence="1" type="ORF">FM038_020840</name>
</gene>
<accession>A0ABX6VAK7</accession>
<dbReference type="Proteomes" id="UP000316416">
    <property type="component" value="Chromosome"/>
</dbReference>
<dbReference type="RefSeq" id="WP_142871352.1">
    <property type="nucleotide sequence ID" value="NZ_CP045503.2"/>
</dbReference>
<protein>
    <submittedName>
        <fullName evidence="1">Uncharacterized protein</fullName>
    </submittedName>
</protein>
<organism evidence="1 2">
    <name type="scientific">Shewanella eurypsychrophilus</name>
    <dbReference type="NCBI Taxonomy" id="2593656"/>
    <lineage>
        <taxon>Bacteria</taxon>
        <taxon>Pseudomonadati</taxon>
        <taxon>Pseudomonadota</taxon>
        <taxon>Gammaproteobacteria</taxon>
        <taxon>Alteromonadales</taxon>
        <taxon>Shewanellaceae</taxon>
        <taxon>Shewanella</taxon>
    </lineage>
</organism>
<evidence type="ECO:0000313" key="2">
    <source>
        <dbReference type="Proteomes" id="UP000316416"/>
    </source>
</evidence>